<dbReference type="EMBL" id="KK122320">
    <property type="protein sequence ID" value="KFM82489.1"/>
    <property type="molecule type" value="Genomic_DNA"/>
</dbReference>
<reference evidence="2 3" key="1">
    <citation type="submission" date="2013-11" db="EMBL/GenBank/DDBJ databases">
        <title>Genome sequencing of Stegodyphus mimosarum.</title>
        <authorList>
            <person name="Bechsgaard J."/>
        </authorList>
    </citation>
    <scope>NUCLEOTIDE SEQUENCE [LARGE SCALE GENOMIC DNA]</scope>
</reference>
<dbReference type="Gene3D" id="2.30.42.10">
    <property type="match status" value="1"/>
</dbReference>
<dbReference type="STRING" id="407821.A0A087UYQ0"/>
<proteinExistence type="predicted"/>
<dbReference type="Pfam" id="PF00595">
    <property type="entry name" value="PDZ"/>
    <property type="match status" value="1"/>
</dbReference>
<dbReference type="OMA" id="MAPIPNC"/>
<dbReference type="InterPro" id="IPR051342">
    <property type="entry name" value="PDZ_scaffold"/>
</dbReference>
<evidence type="ECO:0000259" key="1">
    <source>
        <dbReference type="PROSITE" id="PS50106"/>
    </source>
</evidence>
<evidence type="ECO:0000313" key="3">
    <source>
        <dbReference type="Proteomes" id="UP000054359"/>
    </source>
</evidence>
<gene>
    <name evidence="2" type="ORF">X975_09513</name>
</gene>
<dbReference type="Proteomes" id="UP000054359">
    <property type="component" value="Unassembled WGS sequence"/>
</dbReference>
<feature type="non-terminal residue" evidence="2">
    <location>
        <position position="143"/>
    </location>
</feature>
<dbReference type="OrthoDB" id="165498at2759"/>
<dbReference type="AlphaFoldDB" id="A0A087UYQ0"/>
<keyword evidence="3" id="KW-1185">Reference proteome</keyword>
<evidence type="ECO:0000313" key="2">
    <source>
        <dbReference type="EMBL" id="KFM82489.1"/>
    </source>
</evidence>
<protein>
    <submittedName>
        <fullName evidence="2">Nitric oxide synthase, brain</fullName>
    </submittedName>
</protein>
<dbReference type="SMART" id="SM00228">
    <property type="entry name" value="PDZ"/>
    <property type="match status" value="1"/>
</dbReference>
<dbReference type="PANTHER" id="PTHR19964:SF92">
    <property type="entry name" value="PATJ HOMOLOG"/>
    <property type="match status" value="1"/>
</dbReference>
<accession>A0A087UYQ0</accession>
<feature type="domain" description="PDZ" evidence="1">
    <location>
        <begin position="13"/>
        <end position="95"/>
    </location>
</feature>
<dbReference type="InterPro" id="IPR001478">
    <property type="entry name" value="PDZ"/>
</dbReference>
<dbReference type="SUPFAM" id="SSF50156">
    <property type="entry name" value="PDZ domain-like"/>
    <property type="match status" value="1"/>
</dbReference>
<dbReference type="PROSITE" id="PS50106">
    <property type="entry name" value="PDZ"/>
    <property type="match status" value="1"/>
</dbReference>
<dbReference type="InterPro" id="IPR036034">
    <property type="entry name" value="PDZ_sf"/>
</dbReference>
<dbReference type="PANTHER" id="PTHR19964">
    <property type="entry name" value="MULTIPLE PDZ DOMAIN PROTEIN"/>
    <property type="match status" value="1"/>
</dbReference>
<sequence>MENSTQNWPVTILVRVMKRTTGGLGIVVRPRIPNKGIAINELIRGGEADKTGFLRPGDVILRVNDKELCDLSYDECLQVLQDLPNDEEVSILVRALEGYTTKLVTTFDEGGSARTIRIMAPIPNCNSPIPHLRRESISEDKIR</sequence>
<name>A0A087UYQ0_STEMI</name>
<organism evidence="2 3">
    <name type="scientific">Stegodyphus mimosarum</name>
    <name type="common">African social velvet spider</name>
    <dbReference type="NCBI Taxonomy" id="407821"/>
    <lineage>
        <taxon>Eukaryota</taxon>
        <taxon>Metazoa</taxon>
        <taxon>Ecdysozoa</taxon>
        <taxon>Arthropoda</taxon>
        <taxon>Chelicerata</taxon>
        <taxon>Arachnida</taxon>
        <taxon>Araneae</taxon>
        <taxon>Araneomorphae</taxon>
        <taxon>Entelegynae</taxon>
        <taxon>Eresoidea</taxon>
        <taxon>Eresidae</taxon>
        <taxon>Stegodyphus</taxon>
    </lineage>
</organism>